<dbReference type="GO" id="GO:0005739">
    <property type="term" value="C:mitochondrion"/>
    <property type="evidence" value="ECO:0007669"/>
    <property type="project" value="TreeGrafter"/>
</dbReference>
<dbReference type="AlphaFoldDB" id="A0AAF5DJK9"/>
<sequence>IPTHDMYCFFTLDNNLILTALQTFYNDDFISYQLVYNVSLYHLLLLLKEVMSCKQGAKYFPIIKSIALQPSSYNGKIVLVTGGGTGMGKEFAKTYSLLGGRVAIASRKLNVLEDTAKEIEKETGKKVLPIKMDVRNPQEIKDGIDKIENIFGNTPNVVVNNAAGNFISPTERLSENAFKTVIEIVLQGSFNVTNEVGKRVIKKEDRTCSFLYISTPYCRNSAEFVVPSGCAKSGVETLARSLSSEWAKYGMRFNVIAPGPVPTKNAFGNLSNLSMEETIELVSKTVPVGRCGDVQEIANLASFVTSDFASWLNGAIIDFDGGQRFFHHSSAFGKQLHKIPQSQWDSITEAIKKRKYCLLSYLFFLILNLQKIEAQDDKYDPETRKLLIQFCRDIPMSIVCRHKSFSDIRKAPISRINPKFTPLAFGRSLGNDATFEIPGLGNIGVADTISNVARFIPDGMGNERPNGGKFDINDSGVKYTKSDTATGQSNNHRDYFKIAGIGTFESTKKTEKGAGFDSLFKDIFPNIGEDLEEMDSTPKPETIYDAFNLNKKTNFYQEDKIPKSITKNPFANSNEESNFPKLINLDKDKQPAYGTKTIQAPSQTSNQNIIHGTKIIKDPFNESNKTEIIDSSEDLKEDTIVSTEQILNPSNVPLSKLGLKKEQLFKLCSKFAPIAAKHCYGAKVEEAYIDKCRGYNRDCQEFIGERKPLGAIANLFNSGVGITMYNWGVNGIPFYPVNEEGGIANGHNGRADFGSWGGGWSENLGIRDFWTQTKEVGGNWYDGNYGYKTGWHVPIVQSLGIEGGSGTHIHVPVNEADLGNPIEVNNGYHVGPYIGLSEGVGVDWMNGAVSAKQGFAVPFVGVNANSGSAIAFPSIGTFARMMGVSTSPTYSKPIPI</sequence>
<reference evidence="3" key="1">
    <citation type="submission" date="2024-02" db="UniProtKB">
        <authorList>
            <consortium name="WormBaseParasite"/>
        </authorList>
    </citation>
    <scope>IDENTIFICATION</scope>
</reference>
<dbReference type="SUPFAM" id="SSF51735">
    <property type="entry name" value="NAD(P)-binding Rossmann-fold domains"/>
    <property type="match status" value="1"/>
</dbReference>
<evidence type="ECO:0000313" key="2">
    <source>
        <dbReference type="Proteomes" id="UP000035681"/>
    </source>
</evidence>
<dbReference type="Gene3D" id="3.40.50.720">
    <property type="entry name" value="NAD(P)-binding Rossmann-like Domain"/>
    <property type="match status" value="1"/>
</dbReference>
<dbReference type="PRINTS" id="PR00081">
    <property type="entry name" value="GDHRDH"/>
</dbReference>
<dbReference type="CDD" id="cd05369">
    <property type="entry name" value="TER_DECR_SDR_a"/>
    <property type="match status" value="1"/>
</dbReference>
<keyword evidence="1" id="KW-0560">Oxidoreductase</keyword>
<dbReference type="InterPro" id="IPR036291">
    <property type="entry name" value="NAD(P)-bd_dom_sf"/>
</dbReference>
<evidence type="ECO:0000256" key="1">
    <source>
        <dbReference type="ARBA" id="ARBA00023002"/>
    </source>
</evidence>
<dbReference type="GO" id="GO:0008670">
    <property type="term" value="F:2,4-dienoyl-CoA reductase (NADPH) activity"/>
    <property type="evidence" value="ECO:0007669"/>
    <property type="project" value="TreeGrafter"/>
</dbReference>
<dbReference type="WBParaSite" id="TCONS_00012308.p1">
    <property type="protein sequence ID" value="TCONS_00012308.p1"/>
    <property type="gene ID" value="XLOC_007899"/>
</dbReference>
<keyword evidence="2" id="KW-1185">Reference proteome</keyword>
<accession>A0AAF5DJK9</accession>
<dbReference type="Proteomes" id="UP000035681">
    <property type="component" value="Unplaced"/>
</dbReference>
<dbReference type="InterPro" id="IPR002347">
    <property type="entry name" value="SDR_fam"/>
</dbReference>
<dbReference type="PANTHER" id="PTHR43658">
    <property type="entry name" value="SHORT-CHAIN DEHYDROGENASE/REDUCTASE"/>
    <property type="match status" value="1"/>
</dbReference>
<dbReference type="Pfam" id="PF13561">
    <property type="entry name" value="adh_short_C2"/>
    <property type="match status" value="1"/>
</dbReference>
<dbReference type="PANTHER" id="PTHR43658:SF8">
    <property type="entry name" value="17-BETA-HYDROXYSTEROID DEHYDROGENASE 14-RELATED"/>
    <property type="match status" value="1"/>
</dbReference>
<dbReference type="GO" id="GO:0006635">
    <property type="term" value="P:fatty acid beta-oxidation"/>
    <property type="evidence" value="ECO:0007669"/>
    <property type="project" value="TreeGrafter"/>
</dbReference>
<proteinExistence type="predicted"/>
<protein>
    <submittedName>
        <fullName evidence="3">Uncharacterized protein</fullName>
    </submittedName>
</protein>
<organism evidence="2 3">
    <name type="scientific">Strongyloides stercoralis</name>
    <name type="common">Threadworm</name>
    <dbReference type="NCBI Taxonomy" id="6248"/>
    <lineage>
        <taxon>Eukaryota</taxon>
        <taxon>Metazoa</taxon>
        <taxon>Ecdysozoa</taxon>
        <taxon>Nematoda</taxon>
        <taxon>Chromadorea</taxon>
        <taxon>Rhabditida</taxon>
        <taxon>Tylenchina</taxon>
        <taxon>Panagrolaimomorpha</taxon>
        <taxon>Strongyloidoidea</taxon>
        <taxon>Strongyloididae</taxon>
        <taxon>Strongyloides</taxon>
    </lineage>
</organism>
<name>A0AAF5DJK9_STRER</name>
<evidence type="ECO:0000313" key="3">
    <source>
        <dbReference type="WBParaSite" id="TCONS_00012308.p1"/>
    </source>
</evidence>